<keyword evidence="3" id="KW-1185">Reference proteome</keyword>
<dbReference type="HOGENOM" id="CLU_2294510_0_0_1"/>
<reference evidence="2 3" key="2">
    <citation type="journal article" date="2008" name="Bioinformatics">
        <title>Assembly reconciliation.</title>
        <authorList>
            <person name="Zimin A.V."/>
            <person name="Smith D.R."/>
            <person name="Sutton G."/>
            <person name="Yorke J.A."/>
        </authorList>
    </citation>
    <scope>NUCLEOTIDE SEQUENCE [LARGE SCALE GENOMIC DNA]</scope>
    <source>
        <strain evidence="2 3">TSC#14021-0224.01</strain>
    </source>
</reference>
<keyword evidence="1" id="KW-0812">Transmembrane</keyword>
<dbReference type="Proteomes" id="UP000008711">
    <property type="component" value="Unassembled WGS sequence"/>
</dbReference>
<sequence>MSINLEQIDEQVAVTYVCLPPANPSSCVLRPLHQCERHEEQSARVASISLGMVLLILIPCLLLLVCGASYWIRERIAREEDEAAQALLPKSKWQQSKQHVI</sequence>
<dbReference type="eggNOG" id="ENOG502T998">
    <property type="taxonomic scope" value="Eukaryota"/>
</dbReference>
<organism evidence="2 3">
    <name type="scientific">Drosophila erecta</name>
    <name type="common">Fruit fly</name>
    <dbReference type="NCBI Taxonomy" id="7220"/>
    <lineage>
        <taxon>Eukaryota</taxon>
        <taxon>Metazoa</taxon>
        <taxon>Ecdysozoa</taxon>
        <taxon>Arthropoda</taxon>
        <taxon>Hexapoda</taxon>
        <taxon>Insecta</taxon>
        <taxon>Pterygota</taxon>
        <taxon>Neoptera</taxon>
        <taxon>Endopterygota</taxon>
        <taxon>Diptera</taxon>
        <taxon>Brachycera</taxon>
        <taxon>Muscomorpha</taxon>
        <taxon>Ephydroidea</taxon>
        <taxon>Drosophilidae</taxon>
        <taxon>Drosophila</taxon>
        <taxon>Sophophora</taxon>
    </lineage>
</organism>
<gene>
    <name evidence="2" type="primary">Dere\GG11884</name>
    <name evidence="2" type="ORF">Dere_GG11884</name>
</gene>
<accession>B3P7S5</accession>
<name>B3P7S5_DROER</name>
<feature type="transmembrane region" description="Helical" evidence="1">
    <location>
        <begin position="48"/>
        <end position="72"/>
    </location>
</feature>
<keyword evidence="1" id="KW-0472">Membrane</keyword>
<protein>
    <submittedName>
        <fullName evidence="2">GG11884</fullName>
    </submittedName>
</protein>
<proteinExistence type="predicted"/>
<evidence type="ECO:0000313" key="3">
    <source>
        <dbReference type="Proteomes" id="UP000008711"/>
    </source>
</evidence>
<evidence type="ECO:0000313" key="2">
    <source>
        <dbReference type="EMBL" id="EDV52983.1"/>
    </source>
</evidence>
<reference evidence="2 3" key="1">
    <citation type="journal article" date="2007" name="Nature">
        <title>Evolution of genes and genomes on the Drosophila phylogeny.</title>
        <authorList>
            <consortium name="Drosophila 12 Genomes Consortium"/>
            <person name="Clark A.G."/>
            <person name="Eisen M.B."/>
            <person name="Smith D.R."/>
            <person name="Bergman C.M."/>
            <person name="Oliver B."/>
            <person name="Markow T.A."/>
            <person name="Kaufman T.C."/>
            <person name="Kellis M."/>
            <person name="Gelbart W."/>
            <person name="Iyer V.N."/>
            <person name="Pollard D.A."/>
            <person name="Sackton T.B."/>
            <person name="Larracuente A.M."/>
            <person name="Singh N.D."/>
            <person name="Abad J.P."/>
            <person name="Abt D.N."/>
            <person name="Adryan B."/>
            <person name="Aguade M."/>
            <person name="Akashi H."/>
            <person name="Anderson W.W."/>
            <person name="Aquadro C.F."/>
            <person name="Ardell D.H."/>
            <person name="Arguello R."/>
            <person name="Artieri C.G."/>
            <person name="Barbash D.A."/>
            <person name="Barker D."/>
            <person name="Barsanti P."/>
            <person name="Batterham P."/>
            <person name="Batzoglou S."/>
            <person name="Begun D."/>
            <person name="Bhutkar A."/>
            <person name="Blanco E."/>
            <person name="Bosak S.A."/>
            <person name="Bradley R.K."/>
            <person name="Brand A.D."/>
            <person name="Brent M.R."/>
            <person name="Brooks A.N."/>
            <person name="Brown R.H."/>
            <person name="Butlin R.K."/>
            <person name="Caggese C."/>
            <person name="Calvi B.R."/>
            <person name="Bernardo de Carvalho A."/>
            <person name="Caspi A."/>
            <person name="Castrezana S."/>
            <person name="Celniker S.E."/>
            <person name="Chang J.L."/>
            <person name="Chapple C."/>
            <person name="Chatterji S."/>
            <person name="Chinwalla A."/>
            <person name="Civetta A."/>
            <person name="Clifton S.W."/>
            <person name="Comeron J.M."/>
            <person name="Costello J.C."/>
            <person name="Coyne J.A."/>
            <person name="Daub J."/>
            <person name="David R.G."/>
            <person name="Delcher A.L."/>
            <person name="Delehaunty K."/>
            <person name="Do C.B."/>
            <person name="Ebling H."/>
            <person name="Edwards K."/>
            <person name="Eickbush T."/>
            <person name="Evans J.D."/>
            <person name="Filipski A."/>
            <person name="Findeiss S."/>
            <person name="Freyhult E."/>
            <person name="Fulton L."/>
            <person name="Fulton R."/>
            <person name="Garcia A.C."/>
            <person name="Gardiner A."/>
            <person name="Garfield D.A."/>
            <person name="Garvin B.E."/>
            <person name="Gibson G."/>
            <person name="Gilbert D."/>
            <person name="Gnerre S."/>
            <person name="Godfrey J."/>
            <person name="Good R."/>
            <person name="Gotea V."/>
            <person name="Gravely B."/>
            <person name="Greenberg A.J."/>
            <person name="Griffiths-Jones S."/>
            <person name="Gross S."/>
            <person name="Guigo R."/>
            <person name="Gustafson E.A."/>
            <person name="Haerty W."/>
            <person name="Hahn M.W."/>
            <person name="Halligan D.L."/>
            <person name="Halpern A.L."/>
            <person name="Halter G.M."/>
            <person name="Han M.V."/>
            <person name="Heger A."/>
            <person name="Hillier L."/>
            <person name="Hinrichs A.S."/>
            <person name="Holmes I."/>
            <person name="Hoskins R.A."/>
            <person name="Hubisz M.J."/>
            <person name="Hultmark D."/>
            <person name="Huntley M.A."/>
            <person name="Jaffe D.B."/>
            <person name="Jagadeeshan S."/>
            <person name="Jeck W.R."/>
            <person name="Johnson J."/>
            <person name="Jones C.D."/>
            <person name="Jordan W.C."/>
            <person name="Karpen G.H."/>
            <person name="Kataoka E."/>
            <person name="Keightley P.D."/>
            <person name="Kheradpour P."/>
            <person name="Kirkness E.F."/>
            <person name="Koerich L.B."/>
            <person name="Kristiansen K."/>
            <person name="Kudrna D."/>
            <person name="Kulathinal R.J."/>
            <person name="Kumar S."/>
            <person name="Kwok R."/>
            <person name="Lander E."/>
            <person name="Langley C.H."/>
            <person name="Lapoint R."/>
            <person name="Lazzaro B.P."/>
            <person name="Lee S.J."/>
            <person name="Levesque L."/>
            <person name="Li R."/>
            <person name="Lin C.F."/>
            <person name="Lin M.F."/>
            <person name="Lindblad-Toh K."/>
            <person name="Llopart A."/>
            <person name="Long M."/>
            <person name="Low L."/>
            <person name="Lozovsky E."/>
            <person name="Lu J."/>
            <person name="Luo M."/>
            <person name="Machado C.A."/>
            <person name="Makalowski W."/>
            <person name="Marzo M."/>
            <person name="Matsuda M."/>
            <person name="Matzkin L."/>
            <person name="McAllister B."/>
            <person name="McBride C.S."/>
            <person name="McKernan B."/>
            <person name="McKernan K."/>
            <person name="Mendez-Lago M."/>
            <person name="Minx P."/>
            <person name="Mollenhauer M.U."/>
            <person name="Montooth K."/>
            <person name="Mount S.M."/>
            <person name="Mu X."/>
            <person name="Myers E."/>
            <person name="Negre B."/>
            <person name="Newfeld S."/>
            <person name="Nielsen R."/>
            <person name="Noor M.A."/>
            <person name="O'Grady P."/>
            <person name="Pachter L."/>
            <person name="Papaceit M."/>
            <person name="Parisi M.J."/>
            <person name="Parisi M."/>
            <person name="Parts L."/>
            <person name="Pedersen J.S."/>
            <person name="Pesole G."/>
            <person name="Phillippy A.M."/>
            <person name="Ponting C.P."/>
            <person name="Pop M."/>
            <person name="Porcelli D."/>
            <person name="Powell J.R."/>
            <person name="Prohaska S."/>
            <person name="Pruitt K."/>
            <person name="Puig M."/>
            <person name="Quesneville H."/>
            <person name="Ram K.R."/>
            <person name="Rand D."/>
            <person name="Rasmussen M.D."/>
            <person name="Reed L.K."/>
            <person name="Reenan R."/>
            <person name="Reily A."/>
            <person name="Remington K.A."/>
            <person name="Rieger T.T."/>
            <person name="Ritchie M.G."/>
            <person name="Robin C."/>
            <person name="Rogers Y.H."/>
            <person name="Rohde C."/>
            <person name="Rozas J."/>
            <person name="Rubenfield M.J."/>
            <person name="Ruiz A."/>
            <person name="Russo S."/>
            <person name="Salzberg S.L."/>
            <person name="Sanchez-Gracia A."/>
            <person name="Saranga D.J."/>
            <person name="Sato H."/>
            <person name="Schaeffer S.W."/>
            <person name="Schatz M.C."/>
            <person name="Schlenke T."/>
            <person name="Schwartz R."/>
            <person name="Segarra C."/>
            <person name="Singh R.S."/>
            <person name="Sirot L."/>
            <person name="Sirota M."/>
            <person name="Sisneros N.B."/>
            <person name="Smith C.D."/>
            <person name="Smith T.F."/>
            <person name="Spieth J."/>
            <person name="Stage D.E."/>
            <person name="Stark A."/>
            <person name="Stephan W."/>
            <person name="Strausberg R.L."/>
            <person name="Strempel S."/>
            <person name="Sturgill D."/>
            <person name="Sutton G."/>
            <person name="Sutton G.G."/>
            <person name="Tao W."/>
            <person name="Teichmann S."/>
            <person name="Tobari Y.N."/>
            <person name="Tomimura Y."/>
            <person name="Tsolas J.M."/>
            <person name="Valente V.L."/>
            <person name="Venter E."/>
            <person name="Venter J.C."/>
            <person name="Vicario S."/>
            <person name="Vieira F.G."/>
            <person name="Vilella A.J."/>
            <person name="Villasante A."/>
            <person name="Walenz B."/>
            <person name="Wang J."/>
            <person name="Wasserman M."/>
            <person name="Watts T."/>
            <person name="Wilson D."/>
            <person name="Wilson R.K."/>
            <person name="Wing R.A."/>
            <person name="Wolfner M.F."/>
            <person name="Wong A."/>
            <person name="Wong G.K."/>
            <person name="Wu C.I."/>
            <person name="Wu G."/>
            <person name="Yamamoto D."/>
            <person name="Yang H.P."/>
            <person name="Yang S.P."/>
            <person name="Yorke J.A."/>
            <person name="Yoshida K."/>
            <person name="Zdobnov E."/>
            <person name="Zhang P."/>
            <person name="Zhang Y."/>
            <person name="Zimin A.V."/>
            <person name="Baldwin J."/>
            <person name="Abdouelleil A."/>
            <person name="Abdulkadir J."/>
            <person name="Abebe A."/>
            <person name="Abera B."/>
            <person name="Abreu J."/>
            <person name="Acer S.C."/>
            <person name="Aftuck L."/>
            <person name="Alexander A."/>
            <person name="An P."/>
            <person name="Anderson E."/>
            <person name="Anderson S."/>
            <person name="Arachi H."/>
            <person name="Azer M."/>
            <person name="Bachantsang P."/>
            <person name="Barry A."/>
            <person name="Bayul T."/>
            <person name="Berlin A."/>
            <person name="Bessette D."/>
            <person name="Bloom T."/>
            <person name="Blye J."/>
            <person name="Boguslavskiy L."/>
            <person name="Bonnet C."/>
            <person name="Boukhgalter B."/>
            <person name="Bourzgui I."/>
            <person name="Brown A."/>
            <person name="Cahill P."/>
            <person name="Channer S."/>
            <person name="Cheshatsang Y."/>
            <person name="Chuda L."/>
            <person name="Citroen M."/>
            <person name="Collymore A."/>
            <person name="Cooke P."/>
            <person name="Costello M."/>
            <person name="D'Aco K."/>
            <person name="Daza R."/>
            <person name="De Haan G."/>
            <person name="DeGray S."/>
            <person name="DeMaso C."/>
            <person name="Dhargay N."/>
            <person name="Dooley K."/>
            <person name="Dooley E."/>
            <person name="Doricent M."/>
            <person name="Dorje P."/>
            <person name="Dorjee K."/>
            <person name="Dupes A."/>
            <person name="Elong R."/>
            <person name="Falk J."/>
            <person name="Farina A."/>
            <person name="Faro S."/>
            <person name="Ferguson D."/>
            <person name="Fisher S."/>
            <person name="Foley C.D."/>
            <person name="Franke A."/>
            <person name="Friedrich D."/>
            <person name="Gadbois L."/>
            <person name="Gearin G."/>
            <person name="Gearin C.R."/>
            <person name="Giannoukos G."/>
            <person name="Goode T."/>
            <person name="Graham J."/>
            <person name="Grandbois E."/>
            <person name="Grewal S."/>
            <person name="Gyaltsen K."/>
            <person name="Hafez N."/>
            <person name="Hagos B."/>
            <person name="Hall J."/>
            <person name="Henson C."/>
            <person name="Hollinger A."/>
            <person name="Honan T."/>
            <person name="Huard M.D."/>
            <person name="Hughes L."/>
            <person name="Hurhula B."/>
            <person name="Husby M.E."/>
            <person name="Kamat A."/>
            <person name="Kanga B."/>
            <person name="Kashin S."/>
            <person name="Khazanovich D."/>
            <person name="Kisner P."/>
            <person name="Lance K."/>
            <person name="Lara M."/>
            <person name="Lee W."/>
            <person name="Lennon N."/>
            <person name="Letendre F."/>
            <person name="LeVine R."/>
            <person name="Lipovsky A."/>
            <person name="Liu X."/>
            <person name="Liu J."/>
            <person name="Liu S."/>
            <person name="Lokyitsang T."/>
            <person name="Lokyitsang Y."/>
            <person name="Lubonja R."/>
            <person name="Lui A."/>
            <person name="MacDonald P."/>
            <person name="Magnisalis V."/>
            <person name="Maru K."/>
            <person name="Matthews C."/>
            <person name="McCusker W."/>
            <person name="McDonough S."/>
            <person name="Mehta T."/>
            <person name="Meldrim J."/>
            <person name="Meneus L."/>
            <person name="Mihai O."/>
            <person name="Mihalev A."/>
            <person name="Mihova T."/>
            <person name="Mittelman R."/>
            <person name="Mlenga V."/>
            <person name="Montmayeur A."/>
            <person name="Mulrain L."/>
            <person name="Navidi A."/>
            <person name="Naylor J."/>
            <person name="Negash T."/>
            <person name="Nguyen T."/>
            <person name="Nguyen N."/>
            <person name="Nicol R."/>
            <person name="Norbu C."/>
            <person name="Norbu N."/>
            <person name="Novod N."/>
            <person name="O'Neill B."/>
            <person name="Osman S."/>
            <person name="Markiewicz E."/>
            <person name="Oyono O.L."/>
            <person name="Patti C."/>
            <person name="Phunkhang P."/>
            <person name="Pierre F."/>
            <person name="Priest M."/>
            <person name="Raghuraman S."/>
            <person name="Rege F."/>
            <person name="Reyes R."/>
            <person name="Rise C."/>
            <person name="Rogov P."/>
            <person name="Ross K."/>
            <person name="Ryan E."/>
            <person name="Settipalli S."/>
            <person name="Shea T."/>
            <person name="Sherpa N."/>
            <person name="Shi L."/>
            <person name="Shih D."/>
            <person name="Sparrow T."/>
            <person name="Spaulding J."/>
            <person name="Stalker J."/>
            <person name="Stange-Thomann N."/>
            <person name="Stavropoulos S."/>
            <person name="Stone C."/>
            <person name="Strader C."/>
            <person name="Tesfaye S."/>
            <person name="Thomson T."/>
            <person name="Thoulutsang Y."/>
            <person name="Thoulutsang D."/>
            <person name="Topham K."/>
            <person name="Topping I."/>
            <person name="Tsamla T."/>
            <person name="Vassiliev H."/>
            <person name="Vo A."/>
            <person name="Wangchuk T."/>
            <person name="Wangdi T."/>
            <person name="Weiand M."/>
            <person name="Wilkinson J."/>
            <person name="Wilson A."/>
            <person name="Yadav S."/>
            <person name="Young G."/>
            <person name="Yu Q."/>
            <person name="Zembek L."/>
            <person name="Zhong D."/>
            <person name="Zimmer A."/>
            <person name="Zwirko Z."/>
            <person name="Jaffe D.B."/>
            <person name="Alvarez P."/>
            <person name="Brockman W."/>
            <person name="Butler J."/>
            <person name="Chin C."/>
            <person name="Gnerre S."/>
            <person name="Grabherr M."/>
            <person name="Kleber M."/>
            <person name="Mauceli E."/>
            <person name="MacCallum I."/>
        </authorList>
    </citation>
    <scope>NUCLEOTIDE SEQUENCE [LARGE SCALE GENOMIC DNA]</scope>
    <source>
        <strain evidence="2 3">TSC#14021-0224.01</strain>
    </source>
</reference>
<dbReference type="AlphaFoldDB" id="B3P7S5"/>
<keyword evidence="1" id="KW-1133">Transmembrane helix</keyword>
<dbReference type="EMBL" id="CH954182">
    <property type="protein sequence ID" value="EDV52983.1"/>
    <property type="molecule type" value="Genomic_DNA"/>
</dbReference>
<evidence type="ECO:0000256" key="1">
    <source>
        <dbReference type="SAM" id="Phobius"/>
    </source>
</evidence>